<dbReference type="PROSITE" id="PS50887">
    <property type="entry name" value="GGDEF"/>
    <property type="match status" value="1"/>
</dbReference>
<feature type="domain" description="GGDEF" evidence="4">
    <location>
        <begin position="429"/>
        <end position="559"/>
    </location>
</feature>
<dbReference type="InterPro" id="IPR013655">
    <property type="entry name" value="PAS_fold_3"/>
</dbReference>
<dbReference type="Gene3D" id="3.30.70.270">
    <property type="match status" value="1"/>
</dbReference>
<dbReference type="PANTHER" id="PTHR44757">
    <property type="entry name" value="DIGUANYLATE CYCLASE DGCP"/>
    <property type="match status" value="1"/>
</dbReference>
<feature type="domain" description="PAS" evidence="2">
    <location>
        <begin position="272"/>
        <end position="342"/>
    </location>
</feature>
<dbReference type="OrthoDB" id="9759607at2"/>
<dbReference type="SMART" id="SM00267">
    <property type="entry name" value="GGDEF"/>
    <property type="match status" value="1"/>
</dbReference>
<dbReference type="Proteomes" id="UP000306477">
    <property type="component" value="Unassembled WGS sequence"/>
</dbReference>
<proteinExistence type="predicted"/>
<feature type="domain" description="PAC" evidence="3">
    <location>
        <begin position="220"/>
        <end position="271"/>
    </location>
</feature>
<dbReference type="FunFam" id="3.30.70.270:FF:000001">
    <property type="entry name" value="Diguanylate cyclase domain protein"/>
    <property type="match status" value="1"/>
</dbReference>
<feature type="domain" description="PAC" evidence="3">
    <location>
        <begin position="90"/>
        <end position="140"/>
    </location>
</feature>
<organism evidence="5 6">
    <name type="scientific">Bacillus timonensis</name>
    <dbReference type="NCBI Taxonomy" id="1033734"/>
    <lineage>
        <taxon>Bacteria</taxon>
        <taxon>Bacillati</taxon>
        <taxon>Bacillota</taxon>
        <taxon>Bacilli</taxon>
        <taxon>Bacillales</taxon>
        <taxon>Bacillaceae</taxon>
        <taxon>Bacillus</taxon>
    </lineage>
</organism>
<evidence type="ECO:0000313" key="6">
    <source>
        <dbReference type="Proteomes" id="UP000306477"/>
    </source>
</evidence>
<sequence length="559" mass="64380">MNLIKMFEQKGFSDVINLVASAFNSLKDILYIIHVDQFDFTYMYANQAGLSVLNTDQSLFGKQMEEFLPKERALFLKPLYEKAAHSKRIVTFEEEITLSNGQVIINETVLTPIDDGEHQYIVAIVRDVTEKTLRLQELQQSKRKLEENKLMLDSLITNNDDAVLMLDTAGIFHEINQAAEKIIGYQPSELIGTHFSKLMTQKEYEKIQMIEQQVTQGETFRYETKIYHKNGNEIYVDVKNIPITIEGTLTGLYGIVKDITSNKRAEQARRESEETFRIIAENSVDIIKVINPEGKITYISPSVEDILGYPVKKRVNESLFDTVHPDDFEKIRDIFKNLIETKEHVDIEVRRKHLDGHFVWLHSDLIPVLDSEGELEKIVVISGDISEYKRKVKKLEKMAFYDYLTGLPNRRILLERLNQSMYTTDRTGKLTALLVLDCDNFKQVNDSFGHDIGDEVIKEFSKRVRRTIRDTDTLSRVGGDEFTVVIPEIMDKQQVFDISNRILEAVHAPMEIKDHVLHLTTSIGISFYPFHGKEMAELLKKADENLYTSKSLGGNTFSY</sequence>
<evidence type="ECO:0000259" key="3">
    <source>
        <dbReference type="PROSITE" id="PS50113"/>
    </source>
</evidence>
<gene>
    <name evidence="5" type="ORF">E1I69_16990</name>
</gene>
<dbReference type="InterPro" id="IPR001610">
    <property type="entry name" value="PAC"/>
</dbReference>
<comment type="caution">
    <text evidence="5">The sequence shown here is derived from an EMBL/GenBank/DDBJ whole genome shotgun (WGS) entry which is preliminary data.</text>
</comment>
<dbReference type="SMART" id="SM00091">
    <property type="entry name" value="PAS"/>
    <property type="match status" value="3"/>
</dbReference>
<evidence type="ECO:0000259" key="4">
    <source>
        <dbReference type="PROSITE" id="PS50887"/>
    </source>
</evidence>
<dbReference type="RefSeq" id="WP_136380759.1">
    <property type="nucleotide sequence ID" value="NZ_SLUB01000037.1"/>
</dbReference>
<reference evidence="5 6" key="1">
    <citation type="journal article" date="2019" name="Indoor Air">
        <title>Impacts of indoor surface finishes on bacterial viability.</title>
        <authorList>
            <person name="Hu J."/>
            <person name="Maamar S.B."/>
            <person name="Glawe A.J."/>
            <person name="Gottel N."/>
            <person name="Gilbert J.A."/>
            <person name="Hartmann E.M."/>
        </authorList>
    </citation>
    <scope>NUCLEOTIDE SEQUENCE [LARGE SCALE GENOMIC DNA]</scope>
    <source>
        <strain evidence="5 6">AF060A6</strain>
    </source>
</reference>
<keyword evidence="1" id="KW-0175">Coiled coil</keyword>
<dbReference type="InterPro" id="IPR000014">
    <property type="entry name" value="PAS"/>
</dbReference>
<dbReference type="InterPro" id="IPR000160">
    <property type="entry name" value="GGDEF_dom"/>
</dbReference>
<dbReference type="PROSITE" id="PS50112">
    <property type="entry name" value="PAS"/>
    <property type="match status" value="2"/>
</dbReference>
<dbReference type="CDD" id="cd00130">
    <property type="entry name" value="PAS"/>
    <property type="match status" value="2"/>
</dbReference>
<dbReference type="InterPro" id="IPR029787">
    <property type="entry name" value="Nucleotide_cyclase"/>
</dbReference>
<dbReference type="Pfam" id="PF13426">
    <property type="entry name" value="PAS_9"/>
    <property type="match status" value="1"/>
</dbReference>
<dbReference type="PROSITE" id="PS50113">
    <property type="entry name" value="PAC"/>
    <property type="match status" value="3"/>
</dbReference>
<dbReference type="EMBL" id="SLUB01000037">
    <property type="protein sequence ID" value="THE10935.1"/>
    <property type="molecule type" value="Genomic_DNA"/>
</dbReference>
<feature type="domain" description="PAC" evidence="3">
    <location>
        <begin position="345"/>
        <end position="397"/>
    </location>
</feature>
<dbReference type="SUPFAM" id="SSF55785">
    <property type="entry name" value="PYP-like sensor domain (PAS domain)"/>
    <property type="match status" value="3"/>
</dbReference>
<dbReference type="NCBIfam" id="TIGR00254">
    <property type="entry name" value="GGDEF"/>
    <property type="match status" value="1"/>
</dbReference>
<evidence type="ECO:0000256" key="1">
    <source>
        <dbReference type="SAM" id="Coils"/>
    </source>
</evidence>
<keyword evidence="6" id="KW-1185">Reference proteome</keyword>
<dbReference type="InterPro" id="IPR013656">
    <property type="entry name" value="PAS_4"/>
</dbReference>
<dbReference type="Pfam" id="PF08447">
    <property type="entry name" value="PAS_3"/>
    <property type="match status" value="1"/>
</dbReference>
<dbReference type="InterPro" id="IPR052155">
    <property type="entry name" value="Biofilm_reg_signaling"/>
</dbReference>
<dbReference type="InterPro" id="IPR035965">
    <property type="entry name" value="PAS-like_dom_sf"/>
</dbReference>
<name>A0A4S3PP46_9BACI</name>
<feature type="coiled-coil region" evidence="1">
    <location>
        <begin position="128"/>
        <end position="155"/>
    </location>
</feature>
<dbReference type="CDD" id="cd01949">
    <property type="entry name" value="GGDEF"/>
    <property type="match status" value="1"/>
</dbReference>
<feature type="domain" description="PAS" evidence="2">
    <location>
        <begin position="148"/>
        <end position="218"/>
    </location>
</feature>
<dbReference type="InterPro" id="IPR043128">
    <property type="entry name" value="Rev_trsase/Diguanyl_cyclase"/>
</dbReference>
<dbReference type="SMART" id="SM00086">
    <property type="entry name" value="PAC"/>
    <property type="match status" value="3"/>
</dbReference>
<dbReference type="NCBIfam" id="TIGR00229">
    <property type="entry name" value="sensory_box"/>
    <property type="match status" value="3"/>
</dbReference>
<accession>A0A4S3PP46</accession>
<dbReference type="InterPro" id="IPR000700">
    <property type="entry name" value="PAS-assoc_C"/>
</dbReference>
<dbReference type="Gene3D" id="3.30.450.20">
    <property type="entry name" value="PAS domain"/>
    <property type="match status" value="3"/>
</dbReference>
<dbReference type="AlphaFoldDB" id="A0A4S3PP46"/>
<dbReference type="Pfam" id="PF08448">
    <property type="entry name" value="PAS_4"/>
    <property type="match status" value="1"/>
</dbReference>
<evidence type="ECO:0000259" key="2">
    <source>
        <dbReference type="PROSITE" id="PS50112"/>
    </source>
</evidence>
<protein>
    <submittedName>
        <fullName evidence="5">PAS domain S-box protein</fullName>
    </submittedName>
</protein>
<dbReference type="SUPFAM" id="SSF55073">
    <property type="entry name" value="Nucleotide cyclase"/>
    <property type="match status" value="1"/>
</dbReference>
<dbReference type="PANTHER" id="PTHR44757:SF2">
    <property type="entry name" value="BIOFILM ARCHITECTURE MAINTENANCE PROTEIN MBAA"/>
    <property type="match status" value="1"/>
</dbReference>
<dbReference type="Pfam" id="PF00990">
    <property type="entry name" value="GGDEF"/>
    <property type="match status" value="1"/>
</dbReference>
<evidence type="ECO:0000313" key="5">
    <source>
        <dbReference type="EMBL" id="THE10935.1"/>
    </source>
</evidence>